<dbReference type="InterPro" id="IPR051056">
    <property type="entry name" value="Glycosyl_Hydrolase_73"/>
</dbReference>
<dbReference type="RefSeq" id="WP_022638774.1">
    <property type="nucleotide sequence ID" value="NZ_AUTE01000059.1"/>
</dbReference>
<gene>
    <name evidence="5" type="ORF">WJL_1620</name>
</gene>
<evidence type="ECO:0000313" key="6">
    <source>
        <dbReference type="Proteomes" id="UP000050511"/>
    </source>
</evidence>
<dbReference type="AlphaFoldDB" id="A0A837P5P3"/>
<reference evidence="5 6" key="1">
    <citation type="submission" date="2015-10" db="EMBL/GenBank/DDBJ databases">
        <title>Resequencing of Lactobacillus plantarum WJL strain genome.</title>
        <authorList>
            <person name="Martino M.E."/>
        </authorList>
    </citation>
    <scope>NUCLEOTIDE SEQUENCE [LARGE SCALE GENOMIC DNA]</scope>
    <source>
        <strain evidence="5 6">WJL</strain>
    </source>
</reference>
<feature type="region of interest" description="Disordered" evidence="3">
    <location>
        <begin position="1"/>
        <end position="37"/>
    </location>
</feature>
<evidence type="ECO:0000256" key="1">
    <source>
        <dbReference type="ARBA" id="ARBA00010266"/>
    </source>
</evidence>
<organism evidence="5 6">
    <name type="scientific">Lactiplantibacillus plantarum WJL</name>
    <dbReference type="NCBI Taxonomy" id="1350466"/>
    <lineage>
        <taxon>Bacteria</taxon>
        <taxon>Bacillati</taxon>
        <taxon>Bacillota</taxon>
        <taxon>Bacilli</taxon>
        <taxon>Lactobacillales</taxon>
        <taxon>Lactobacillaceae</taxon>
        <taxon>Lactiplantibacillus</taxon>
    </lineage>
</organism>
<dbReference type="Gene3D" id="4.10.80.30">
    <property type="entry name" value="DNA polymerase, domain 6"/>
    <property type="match status" value="1"/>
</dbReference>
<dbReference type="Pfam" id="PF08460">
    <property type="entry name" value="SH3_5"/>
    <property type="match status" value="2"/>
</dbReference>
<feature type="compositionally biased region" description="Basic and acidic residues" evidence="3">
    <location>
        <begin position="16"/>
        <end position="30"/>
    </location>
</feature>
<name>A0A837P5P3_LACPN</name>
<evidence type="ECO:0000313" key="5">
    <source>
        <dbReference type="EMBL" id="KPN42999.1"/>
    </source>
</evidence>
<dbReference type="EMBL" id="LKLZ01000005">
    <property type="protein sequence ID" value="KPN42999.1"/>
    <property type="molecule type" value="Genomic_DNA"/>
</dbReference>
<keyword evidence="2" id="KW-0378">Hydrolase</keyword>
<comment type="caution">
    <text evidence="5">The sequence shown here is derived from an EMBL/GenBank/DDBJ whole genome shotgun (WGS) entry which is preliminary data.</text>
</comment>
<dbReference type="Pfam" id="PF01832">
    <property type="entry name" value="Glucosaminidase"/>
    <property type="match status" value="1"/>
</dbReference>
<dbReference type="SMART" id="SM00047">
    <property type="entry name" value="LYZ2"/>
    <property type="match status" value="1"/>
</dbReference>
<evidence type="ECO:0000256" key="3">
    <source>
        <dbReference type="SAM" id="MobiDB-lite"/>
    </source>
</evidence>
<dbReference type="Gene3D" id="2.30.30.40">
    <property type="entry name" value="SH3 Domains"/>
    <property type="match status" value="2"/>
</dbReference>
<accession>A0A837P5P3</accession>
<feature type="compositionally biased region" description="Polar residues" evidence="3">
    <location>
        <begin position="1"/>
        <end position="15"/>
    </location>
</feature>
<dbReference type="PROSITE" id="PS51781">
    <property type="entry name" value="SH3B"/>
    <property type="match status" value="2"/>
</dbReference>
<dbReference type="Gene3D" id="1.10.530.10">
    <property type="match status" value="1"/>
</dbReference>
<dbReference type="PANTHER" id="PTHR33308">
    <property type="entry name" value="PEPTIDOGLYCAN HYDROLASE FLGJ"/>
    <property type="match status" value="1"/>
</dbReference>
<proteinExistence type="inferred from homology"/>
<sequence>MAVNKSTAVKVVDQSTNKKSENPSKNDDHSSQTVVLKRNPSIGPGYYAESKVITAPYRSFSYSSKFALAGYQTSFMNSIKSGAISGWKKYKVLPSVSAAQAIIESGWGRSDLAVRGKNLFGIKGSYNGQSIYFPTQEYVNGSYITINAAFRKYPNWSASVEDHGAFLAGNSRYKNLLGVTNYKTVAKYLQSDGYATAPTYAQTLINCIEDYNLNSWDSGQSGSGSGNSGSTTNESGNYTFKTATNIRTAPSTSASIVGQYNAGDTVHYIGKVVADGYTWLKYVGASGATRYVAVVNASSSGSTTNESGNYTFKTATNIRTAPSTSASIVGQYNAGDTVHYIGKVVADGYTWLKYVGASGATRYVAVVN</sequence>
<dbReference type="PANTHER" id="PTHR33308:SF9">
    <property type="entry name" value="PEPTIDOGLYCAN HYDROLASE FLGJ"/>
    <property type="match status" value="1"/>
</dbReference>
<feature type="domain" description="SH3b" evidence="4">
    <location>
        <begin position="307"/>
        <end position="368"/>
    </location>
</feature>
<evidence type="ECO:0000256" key="2">
    <source>
        <dbReference type="ARBA" id="ARBA00022801"/>
    </source>
</evidence>
<protein>
    <submittedName>
        <fullName evidence="5">Muramidase</fullName>
    </submittedName>
</protein>
<dbReference type="InterPro" id="IPR002901">
    <property type="entry name" value="MGlyc_endo_b_GlcNAc-like_dom"/>
</dbReference>
<dbReference type="SMART" id="SM00287">
    <property type="entry name" value="SH3b"/>
    <property type="match status" value="2"/>
</dbReference>
<evidence type="ECO:0000259" key="4">
    <source>
        <dbReference type="PROSITE" id="PS51781"/>
    </source>
</evidence>
<dbReference type="InterPro" id="IPR003646">
    <property type="entry name" value="SH3-like_bac-type"/>
</dbReference>
<feature type="domain" description="SH3b" evidence="4">
    <location>
        <begin position="235"/>
        <end position="301"/>
    </location>
</feature>
<dbReference type="GO" id="GO:0004040">
    <property type="term" value="F:amidase activity"/>
    <property type="evidence" value="ECO:0007669"/>
    <property type="project" value="InterPro"/>
</dbReference>
<dbReference type="Proteomes" id="UP000050511">
    <property type="component" value="Unassembled WGS sequence"/>
</dbReference>
<comment type="similarity">
    <text evidence="1">Belongs to the glycosyl hydrolase 73 family.</text>
</comment>